<dbReference type="PROSITE" id="PS00108">
    <property type="entry name" value="PROTEIN_KINASE_ST"/>
    <property type="match status" value="1"/>
</dbReference>
<dbReference type="PROSITE" id="PS51755">
    <property type="entry name" value="OMPR_PHOB"/>
    <property type="match status" value="1"/>
</dbReference>
<dbReference type="Gene3D" id="1.10.510.10">
    <property type="entry name" value="Transferase(Phosphotransferase) domain 1"/>
    <property type="match status" value="1"/>
</dbReference>
<evidence type="ECO:0000256" key="4">
    <source>
        <dbReference type="ARBA" id="ARBA00022840"/>
    </source>
</evidence>
<dbReference type="Pfam" id="PF13374">
    <property type="entry name" value="TPR_10"/>
    <property type="match status" value="1"/>
</dbReference>
<evidence type="ECO:0000256" key="7">
    <source>
        <dbReference type="SAM" id="Coils"/>
    </source>
</evidence>
<feature type="domain" description="OmpR/PhoB-type" evidence="9">
    <location>
        <begin position="1"/>
        <end position="79"/>
    </location>
</feature>
<dbReference type="AlphaFoldDB" id="A0A3S2UN16"/>
<feature type="DNA-binding region" description="OmpR/PhoB-type" evidence="6">
    <location>
        <begin position="1"/>
        <end position="79"/>
    </location>
</feature>
<reference evidence="10 11" key="1">
    <citation type="submission" date="2019-01" db="EMBL/GenBank/DDBJ databases">
        <authorList>
            <person name="Chen W.-M."/>
        </authorList>
    </citation>
    <scope>NUCLEOTIDE SEQUENCE [LARGE SCALE GENOMIC DNA]</scope>
    <source>
        <strain evidence="10 11">ICH-3</strain>
    </source>
</reference>
<keyword evidence="4" id="KW-0067">ATP-binding</keyword>
<dbReference type="GO" id="GO:0005524">
    <property type="term" value="F:ATP binding"/>
    <property type="evidence" value="ECO:0007669"/>
    <property type="project" value="UniProtKB-KW"/>
</dbReference>
<evidence type="ECO:0000256" key="3">
    <source>
        <dbReference type="ARBA" id="ARBA00022777"/>
    </source>
</evidence>
<evidence type="ECO:0000313" key="10">
    <source>
        <dbReference type="EMBL" id="RVT49499.1"/>
    </source>
</evidence>
<keyword evidence="5 6" id="KW-0238">DNA-binding</keyword>
<keyword evidence="3" id="KW-0418">Kinase</keyword>
<name>A0A3S2UN16_9BURK</name>
<feature type="domain" description="Protein kinase" evidence="8">
    <location>
        <begin position="108"/>
        <end position="404"/>
    </location>
</feature>
<organism evidence="10 11">
    <name type="scientific">Rubrivivax albus</name>
    <dbReference type="NCBI Taxonomy" id="2499835"/>
    <lineage>
        <taxon>Bacteria</taxon>
        <taxon>Pseudomonadati</taxon>
        <taxon>Pseudomonadota</taxon>
        <taxon>Betaproteobacteria</taxon>
        <taxon>Burkholderiales</taxon>
        <taxon>Sphaerotilaceae</taxon>
        <taxon>Rubrivivax</taxon>
    </lineage>
</organism>
<dbReference type="InterPro" id="IPR008271">
    <property type="entry name" value="Ser/Thr_kinase_AS"/>
</dbReference>
<dbReference type="SMART" id="SM00220">
    <property type="entry name" value="S_TKc"/>
    <property type="match status" value="1"/>
</dbReference>
<dbReference type="EMBL" id="SACT01000008">
    <property type="protein sequence ID" value="RVT49499.1"/>
    <property type="molecule type" value="Genomic_DNA"/>
</dbReference>
<evidence type="ECO:0000256" key="2">
    <source>
        <dbReference type="ARBA" id="ARBA00022741"/>
    </source>
</evidence>
<dbReference type="PANTHER" id="PTHR43289">
    <property type="entry name" value="MITOGEN-ACTIVATED PROTEIN KINASE KINASE KINASE 20-RELATED"/>
    <property type="match status" value="1"/>
</dbReference>
<evidence type="ECO:0000256" key="1">
    <source>
        <dbReference type="ARBA" id="ARBA00022679"/>
    </source>
</evidence>
<dbReference type="InterPro" id="IPR000719">
    <property type="entry name" value="Prot_kinase_dom"/>
</dbReference>
<keyword evidence="7" id="KW-0175">Coiled coil</keyword>
<proteinExistence type="predicted"/>
<dbReference type="GO" id="GO:0004674">
    <property type="term" value="F:protein serine/threonine kinase activity"/>
    <property type="evidence" value="ECO:0007669"/>
    <property type="project" value="TreeGrafter"/>
</dbReference>
<dbReference type="Pfam" id="PF00069">
    <property type="entry name" value="Pkinase"/>
    <property type="match status" value="1"/>
</dbReference>
<dbReference type="SUPFAM" id="SSF46894">
    <property type="entry name" value="C-terminal effector domain of the bipartite response regulators"/>
    <property type="match status" value="1"/>
</dbReference>
<keyword evidence="1" id="KW-0808">Transferase</keyword>
<dbReference type="Pfam" id="PF13424">
    <property type="entry name" value="TPR_12"/>
    <property type="match status" value="1"/>
</dbReference>
<dbReference type="GO" id="GO:0006355">
    <property type="term" value="P:regulation of DNA-templated transcription"/>
    <property type="evidence" value="ECO:0007669"/>
    <property type="project" value="InterPro"/>
</dbReference>
<evidence type="ECO:0000256" key="5">
    <source>
        <dbReference type="ARBA" id="ARBA00023125"/>
    </source>
</evidence>
<dbReference type="PROSITE" id="PS50011">
    <property type="entry name" value="PROTEIN_KINASE_DOM"/>
    <property type="match status" value="1"/>
</dbReference>
<dbReference type="CDD" id="cd00383">
    <property type="entry name" value="trans_reg_C"/>
    <property type="match status" value="1"/>
</dbReference>
<evidence type="ECO:0000256" key="6">
    <source>
        <dbReference type="PROSITE-ProRule" id="PRU01091"/>
    </source>
</evidence>
<dbReference type="Gene3D" id="1.10.10.10">
    <property type="entry name" value="Winged helix-like DNA-binding domain superfamily/Winged helix DNA-binding domain"/>
    <property type="match status" value="1"/>
</dbReference>
<sequence length="880" mass="94807">MLDGQPVDLEHKPLQVLAELLRHVGEVVTREELLDSVWAGRPTVDNVLPNAVTKLRKALGPALAERIVTLPRLGYRFNGPVERIASGRRLASRLQLDGAQAVPHRPDWVLERQLNPSRASEVWLARHARSREPRVFKFAGDGERLSMLKREATLHRVLSESLGEREDIARVLDWNFETPPFFLECEYGGDSLQAWVQAGHLAALDRDARLALFLGVAQAVSAAHGVGVLHKDIKPANVLVAARAEGGWRVRLTDFGSARLLHPERLAELGITRLGLTMTQALDADSSGTPLYLAPEVIAGQPPTVRSDVYALGLLLYQLLAGDLKRPLAPGWEAAVDDALLAQTIAAATDVDPARRLPTAAALIEQLTTLAARRAAAEAAREREQRLQAAEADLARSRARRPWVAAATAALGLGLAATLWQYRAAVAAREQAVAQAALAQEMNRFLNQDLLGGGRSRTATIAYDRNPSLRELLDAARGRLDGRFADAPLTEAGIRTTLGRAYRTLGDHAVAEAQLRRVVEIHRATLPADDERRLLGEYDLVTVLVRLSRFDEAQALLDAADAAAGPRRTAVGELGLRAQVARGSYHFQRLQVQPALDAYLAAEAMQPVVQPDDIPLAAHIQLTVGDASLRLGNPARAEAIAREVLAGDPFTEDNVGLSTLASARRLLGNALRNQGRPAEGIPHLERAVAEQERARGPDDQSTIAALSSLGYLHSLVGDVHKRATIQREVYARSVRRWGEANQYTLVERINLGDAEHEVGRLAEAERHLAAAVAGLIVTSGEGSSLVDAARYSHADVLLSLGRHADALALAGRIGAAQLAGVSADARGDGKLAALRGRALLGLGRAEEGRGELQRAIALLRGEGRSDDELAPLQALLAPAR</sequence>
<dbReference type="GO" id="GO:0000160">
    <property type="term" value="P:phosphorelay signal transduction system"/>
    <property type="evidence" value="ECO:0007669"/>
    <property type="project" value="InterPro"/>
</dbReference>
<evidence type="ECO:0000259" key="8">
    <source>
        <dbReference type="PROSITE" id="PS50011"/>
    </source>
</evidence>
<keyword evidence="2" id="KW-0547">Nucleotide-binding</keyword>
<accession>A0A3S2UN16</accession>
<dbReference type="SUPFAM" id="SSF56112">
    <property type="entry name" value="Protein kinase-like (PK-like)"/>
    <property type="match status" value="1"/>
</dbReference>
<dbReference type="SUPFAM" id="SSF48452">
    <property type="entry name" value="TPR-like"/>
    <property type="match status" value="1"/>
</dbReference>
<dbReference type="Pfam" id="PF00486">
    <property type="entry name" value="Trans_reg_C"/>
    <property type="match status" value="1"/>
</dbReference>
<dbReference type="InterPro" id="IPR016032">
    <property type="entry name" value="Sig_transdc_resp-reg_C-effctor"/>
</dbReference>
<dbReference type="Proteomes" id="UP000288178">
    <property type="component" value="Unassembled WGS sequence"/>
</dbReference>
<comment type="caution">
    <text evidence="10">The sequence shown here is derived from an EMBL/GenBank/DDBJ whole genome shotgun (WGS) entry which is preliminary data.</text>
</comment>
<dbReference type="InterPro" id="IPR011009">
    <property type="entry name" value="Kinase-like_dom_sf"/>
</dbReference>
<dbReference type="PANTHER" id="PTHR43289:SF6">
    <property type="entry name" value="SERINE_THREONINE-PROTEIN KINASE NEKL-3"/>
    <property type="match status" value="1"/>
</dbReference>
<dbReference type="InterPro" id="IPR036388">
    <property type="entry name" value="WH-like_DNA-bd_sf"/>
</dbReference>
<gene>
    <name evidence="10" type="ORF">ENE75_20165</name>
</gene>
<dbReference type="InterPro" id="IPR001867">
    <property type="entry name" value="OmpR/PhoB-type_DNA-bd"/>
</dbReference>
<protein>
    <submittedName>
        <fullName evidence="10">Tetratricopeptide repeat protein</fullName>
    </submittedName>
</protein>
<dbReference type="Gene3D" id="1.25.40.10">
    <property type="entry name" value="Tetratricopeptide repeat domain"/>
    <property type="match status" value="2"/>
</dbReference>
<dbReference type="OrthoDB" id="9801841at2"/>
<dbReference type="GO" id="GO:0003677">
    <property type="term" value="F:DNA binding"/>
    <property type="evidence" value="ECO:0007669"/>
    <property type="project" value="UniProtKB-UniRule"/>
</dbReference>
<keyword evidence="11" id="KW-1185">Reference proteome</keyword>
<evidence type="ECO:0000313" key="11">
    <source>
        <dbReference type="Proteomes" id="UP000288178"/>
    </source>
</evidence>
<dbReference type="SMART" id="SM00862">
    <property type="entry name" value="Trans_reg_C"/>
    <property type="match status" value="1"/>
</dbReference>
<dbReference type="InterPro" id="IPR011990">
    <property type="entry name" value="TPR-like_helical_dom_sf"/>
</dbReference>
<feature type="coiled-coil region" evidence="7">
    <location>
        <begin position="373"/>
        <end position="400"/>
    </location>
</feature>
<evidence type="ECO:0000259" key="9">
    <source>
        <dbReference type="PROSITE" id="PS51755"/>
    </source>
</evidence>